<evidence type="ECO:0000256" key="8">
    <source>
        <dbReference type="ARBA" id="ARBA00023139"/>
    </source>
</evidence>
<dbReference type="SUPFAM" id="SSF81321">
    <property type="entry name" value="Family A G protein-coupled receptor-like"/>
    <property type="match status" value="1"/>
</dbReference>
<dbReference type="PANTHER" id="PTHR24235:SF25">
    <property type="entry name" value="NEUROPEPTIDE Y RECEPTOR TYPE 4-RELATED"/>
    <property type="match status" value="1"/>
</dbReference>
<dbReference type="GO" id="GO:0042923">
    <property type="term" value="F:neuropeptide binding"/>
    <property type="evidence" value="ECO:0007669"/>
    <property type="project" value="TreeGrafter"/>
</dbReference>
<protein>
    <submittedName>
        <fullName evidence="18">Neuropeptide Y receptor type 4-like</fullName>
    </submittedName>
</protein>
<dbReference type="AlphaFoldDB" id="A0A6P7XYC5"/>
<dbReference type="PRINTS" id="PR01012">
    <property type="entry name" value="NRPEPTIDEYR"/>
</dbReference>
<dbReference type="PRINTS" id="PR01015">
    <property type="entry name" value="NRPEPTIDEY4R"/>
</dbReference>
<feature type="transmembrane region" description="Helical" evidence="15">
    <location>
        <begin position="33"/>
        <end position="59"/>
    </location>
</feature>
<name>A0A6P7XYC5_9AMPH</name>
<keyword evidence="10 14" id="KW-0675">Receptor</keyword>
<feature type="transmembrane region" description="Helical" evidence="15">
    <location>
        <begin position="71"/>
        <end position="96"/>
    </location>
</feature>
<evidence type="ECO:0000259" key="16">
    <source>
        <dbReference type="PROSITE" id="PS50262"/>
    </source>
</evidence>
<dbReference type="Proteomes" id="UP000515156">
    <property type="component" value="Chromosome 4"/>
</dbReference>
<evidence type="ECO:0000256" key="1">
    <source>
        <dbReference type="ARBA" id="ARBA00004651"/>
    </source>
</evidence>
<keyword evidence="4 14" id="KW-0812">Transmembrane</keyword>
<evidence type="ECO:0000256" key="14">
    <source>
        <dbReference type="RuleBase" id="RU000688"/>
    </source>
</evidence>
<organism evidence="17 18">
    <name type="scientific">Microcaecilia unicolor</name>
    <dbReference type="NCBI Taxonomy" id="1415580"/>
    <lineage>
        <taxon>Eukaryota</taxon>
        <taxon>Metazoa</taxon>
        <taxon>Chordata</taxon>
        <taxon>Craniata</taxon>
        <taxon>Vertebrata</taxon>
        <taxon>Euteleostomi</taxon>
        <taxon>Amphibia</taxon>
        <taxon>Gymnophiona</taxon>
        <taxon>Siphonopidae</taxon>
        <taxon>Microcaecilia</taxon>
    </lineage>
</organism>
<feature type="domain" description="G-protein coupled receptors family 1 profile" evidence="16">
    <location>
        <begin position="50"/>
        <end position="314"/>
    </location>
</feature>
<evidence type="ECO:0000256" key="2">
    <source>
        <dbReference type="ARBA" id="ARBA00010663"/>
    </source>
</evidence>
<keyword evidence="17" id="KW-1185">Reference proteome</keyword>
<dbReference type="PRINTS" id="PR00237">
    <property type="entry name" value="GPCRRHODOPSN"/>
</dbReference>
<sequence>MDEFLKLMYMNISNRLNMPWEEGSFCTDSVSNITFLIVAYSAVIAVGLIGNICLVFVIMRQKEMRNVTNILIANLSCSDVLMCLVCLPVTVIYTLMNRWILGEALCKVTPFIQCISVTVSILSLVLIALERHQLIINPTGWKPIPWHAYLAVVVTWTVACFISLPFLSFSILTKLPFQNLSLPFDPFVNHFVCMDNWPSENHRLAYTTCLLIFQYCLPLLLILVCYLRIFLRLRRRKDMLERSKDGCRKANHKKINIMLASIVVAFAICWLPLTVFNALYDWDHEKISVCYHNLIFSLCHLTAMASTCVNPIMYGFLNNNFQKEVKALIYRCRCNGEQDKYETFPLSTVSTEVSKASSLQSSATYIPHQKDLKKSETG</sequence>
<keyword evidence="7 15" id="KW-0472">Membrane</keyword>
<dbReference type="GeneID" id="115468077"/>
<evidence type="ECO:0000256" key="6">
    <source>
        <dbReference type="ARBA" id="ARBA00023040"/>
    </source>
</evidence>
<evidence type="ECO:0000256" key="12">
    <source>
        <dbReference type="ARBA" id="ARBA00023224"/>
    </source>
</evidence>
<feature type="transmembrane region" description="Helical" evidence="15">
    <location>
        <begin position="108"/>
        <end position="129"/>
    </location>
</feature>
<evidence type="ECO:0000256" key="11">
    <source>
        <dbReference type="ARBA" id="ARBA00023180"/>
    </source>
</evidence>
<comment type="similarity">
    <text evidence="2 14">Belongs to the G-protein coupled receptor 1 family.</text>
</comment>
<dbReference type="PANTHER" id="PTHR24235">
    <property type="entry name" value="NEUROPEPTIDE Y RECEPTOR"/>
    <property type="match status" value="1"/>
</dbReference>
<keyword evidence="3" id="KW-1003">Cell membrane</keyword>
<dbReference type="InterPro" id="IPR000611">
    <property type="entry name" value="NPY_rcpt"/>
</dbReference>
<evidence type="ECO:0000256" key="15">
    <source>
        <dbReference type="SAM" id="Phobius"/>
    </source>
</evidence>
<evidence type="ECO:0000313" key="18">
    <source>
        <dbReference type="RefSeq" id="XP_030055459.1"/>
    </source>
</evidence>
<proteinExistence type="inferred from homology"/>
<keyword evidence="5 15" id="KW-1133">Transmembrane helix</keyword>
<evidence type="ECO:0000256" key="13">
    <source>
        <dbReference type="ARBA" id="ARBA00023288"/>
    </source>
</evidence>
<dbReference type="Pfam" id="PF00001">
    <property type="entry name" value="7tm_1"/>
    <property type="match status" value="1"/>
</dbReference>
<dbReference type="KEGG" id="muo:115468077"/>
<evidence type="ECO:0000256" key="9">
    <source>
        <dbReference type="ARBA" id="ARBA00023157"/>
    </source>
</evidence>
<comment type="subcellular location">
    <subcellularLocation>
        <location evidence="1">Cell membrane</location>
        <topology evidence="1">Multi-pass membrane protein</topology>
    </subcellularLocation>
</comment>
<dbReference type="InterPro" id="IPR000276">
    <property type="entry name" value="GPCR_Rhodpsn"/>
</dbReference>
<keyword evidence="8" id="KW-0564">Palmitate</keyword>
<dbReference type="PROSITE" id="PS00237">
    <property type="entry name" value="G_PROTEIN_RECEP_F1_1"/>
    <property type="match status" value="1"/>
</dbReference>
<dbReference type="GO" id="GO:0005886">
    <property type="term" value="C:plasma membrane"/>
    <property type="evidence" value="ECO:0007669"/>
    <property type="project" value="UniProtKB-SubCell"/>
</dbReference>
<dbReference type="RefSeq" id="XP_030055459.1">
    <property type="nucleotide sequence ID" value="XM_030199599.1"/>
</dbReference>
<keyword evidence="9" id="KW-1015">Disulfide bond</keyword>
<dbReference type="InterPro" id="IPR017452">
    <property type="entry name" value="GPCR_Rhodpsn_7TM"/>
</dbReference>
<dbReference type="GO" id="GO:0001602">
    <property type="term" value="F:pancreatic polypeptide receptor activity"/>
    <property type="evidence" value="ECO:0007669"/>
    <property type="project" value="TreeGrafter"/>
</dbReference>
<evidence type="ECO:0000256" key="5">
    <source>
        <dbReference type="ARBA" id="ARBA00022989"/>
    </source>
</evidence>
<keyword evidence="11" id="KW-0325">Glycoprotein</keyword>
<evidence type="ECO:0000256" key="7">
    <source>
        <dbReference type="ARBA" id="ARBA00023136"/>
    </source>
</evidence>
<dbReference type="FunFam" id="1.20.1070.10:FF:000062">
    <property type="entry name" value="Neuropeptide Y receptor type 1"/>
    <property type="match status" value="1"/>
</dbReference>
<keyword evidence="12 14" id="KW-0807">Transducer</keyword>
<feature type="transmembrane region" description="Helical" evidence="15">
    <location>
        <begin position="204"/>
        <end position="231"/>
    </location>
</feature>
<keyword evidence="6 14" id="KW-0297">G-protein coupled receptor</keyword>
<dbReference type="InParanoid" id="A0A6P7XYC5"/>
<gene>
    <name evidence="18" type="primary">LOC115468077</name>
</gene>
<accession>A0A6P7XYC5</accession>
<dbReference type="CDD" id="cd15397">
    <property type="entry name" value="7tmA_NPY4R"/>
    <property type="match status" value="1"/>
</dbReference>
<feature type="transmembrane region" description="Helical" evidence="15">
    <location>
        <begin position="149"/>
        <end position="172"/>
    </location>
</feature>
<dbReference type="InterPro" id="IPR001933">
    <property type="entry name" value="NPY4_rcpt"/>
</dbReference>
<evidence type="ECO:0000256" key="4">
    <source>
        <dbReference type="ARBA" id="ARBA00022692"/>
    </source>
</evidence>
<reference evidence="18" key="1">
    <citation type="submission" date="2025-08" db="UniProtKB">
        <authorList>
            <consortium name="RefSeq"/>
        </authorList>
    </citation>
    <scope>IDENTIFICATION</scope>
</reference>
<evidence type="ECO:0000256" key="3">
    <source>
        <dbReference type="ARBA" id="ARBA00022475"/>
    </source>
</evidence>
<dbReference type="GO" id="GO:0043005">
    <property type="term" value="C:neuron projection"/>
    <property type="evidence" value="ECO:0007669"/>
    <property type="project" value="TreeGrafter"/>
</dbReference>
<keyword evidence="13" id="KW-0449">Lipoprotein</keyword>
<evidence type="ECO:0000313" key="17">
    <source>
        <dbReference type="Proteomes" id="UP000515156"/>
    </source>
</evidence>
<dbReference type="OrthoDB" id="9046662at2759"/>
<feature type="transmembrane region" description="Helical" evidence="15">
    <location>
        <begin position="291"/>
        <end position="317"/>
    </location>
</feature>
<feature type="transmembrane region" description="Helical" evidence="15">
    <location>
        <begin position="257"/>
        <end position="279"/>
    </location>
</feature>
<evidence type="ECO:0000256" key="10">
    <source>
        <dbReference type="ARBA" id="ARBA00023170"/>
    </source>
</evidence>
<dbReference type="Gene3D" id="1.20.1070.10">
    <property type="entry name" value="Rhodopsin 7-helix transmembrane proteins"/>
    <property type="match status" value="1"/>
</dbReference>
<dbReference type="PROSITE" id="PS50262">
    <property type="entry name" value="G_PROTEIN_RECEP_F1_2"/>
    <property type="match status" value="1"/>
</dbReference>